<dbReference type="InterPro" id="IPR004799">
    <property type="entry name" value="Periplasmic_diS_OxRdtase_DsbE"/>
</dbReference>
<comment type="similarity">
    <text evidence="2">Belongs to the thioredoxin family. DsbE subfamily.</text>
</comment>
<evidence type="ECO:0000256" key="5">
    <source>
        <dbReference type="ARBA" id="ARBA00023284"/>
    </source>
</evidence>
<protein>
    <submittedName>
        <fullName evidence="7">DsbE family thiol:disulfide interchange protein</fullName>
    </submittedName>
</protein>
<dbReference type="Pfam" id="PF08534">
    <property type="entry name" value="Redoxin"/>
    <property type="match status" value="1"/>
</dbReference>
<organism evidence="7">
    <name type="scientific">Bosea sp. NBC_00436</name>
    <dbReference type="NCBI Taxonomy" id="2969620"/>
    <lineage>
        <taxon>Bacteria</taxon>
        <taxon>Pseudomonadati</taxon>
        <taxon>Pseudomonadota</taxon>
        <taxon>Alphaproteobacteria</taxon>
        <taxon>Hyphomicrobiales</taxon>
        <taxon>Boseaceae</taxon>
        <taxon>Bosea</taxon>
    </lineage>
</organism>
<dbReference type="Gene3D" id="3.40.30.10">
    <property type="entry name" value="Glutaredoxin"/>
    <property type="match status" value="1"/>
</dbReference>
<feature type="domain" description="Thioredoxin" evidence="6">
    <location>
        <begin position="45"/>
        <end position="197"/>
    </location>
</feature>
<evidence type="ECO:0000256" key="2">
    <source>
        <dbReference type="ARBA" id="ARBA00007758"/>
    </source>
</evidence>
<dbReference type="NCBIfam" id="TIGR00385">
    <property type="entry name" value="dsbE"/>
    <property type="match status" value="1"/>
</dbReference>
<evidence type="ECO:0000259" key="6">
    <source>
        <dbReference type="PROSITE" id="PS51352"/>
    </source>
</evidence>
<dbReference type="InterPro" id="IPR013740">
    <property type="entry name" value="Redoxin"/>
</dbReference>
<dbReference type="PANTHER" id="PTHR42852">
    <property type="entry name" value="THIOL:DISULFIDE INTERCHANGE PROTEIN DSBE"/>
    <property type="match status" value="1"/>
</dbReference>
<dbReference type="PROSITE" id="PS51352">
    <property type="entry name" value="THIOREDOXIN_2"/>
    <property type="match status" value="1"/>
</dbReference>
<dbReference type="InterPro" id="IPR050553">
    <property type="entry name" value="Thioredoxin_ResA/DsbE_sf"/>
</dbReference>
<keyword evidence="3" id="KW-0201">Cytochrome c-type biogenesis</keyword>
<dbReference type="AlphaFoldDB" id="A0A9E7ZTV9"/>
<evidence type="ECO:0000256" key="4">
    <source>
        <dbReference type="ARBA" id="ARBA00023157"/>
    </source>
</evidence>
<gene>
    <name evidence="7" type="ORF">NWE54_21085</name>
</gene>
<evidence type="ECO:0000256" key="1">
    <source>
        <dbReference type="ARBA" id="ARBA00004196"/>
    </source>
</evidence>
<dbReference type="PROSITE" id="PS00194">
    <property type="entry name" value="THIOREDOXIN_1"/>
    <property type="match status" value="1"/>
</dbReference>
<accession>A0A9E7ZTV9</accession>
<reference evidence="7" key="1">
    <citation type="submission" date="2022-08" db="EMBL/GenBank/DDBJ databases">
        <title>Complete Genome Sequences of 2 Bosea sp. soil isolates.</title>
        <authorList>
            <person name="Alvarez Arevalo M."/>
            <person name="Sterndorff E.B."/>
            <person name="Faurdal D."/>
            <person name="Joergensen T.S."/>
            <person name="Weber T."/>
        </authorList>
    </citation>
    <scope>NUCLEOTIDE SEQUENCE</scope>
    <source>
        <strain evidence="7">NBC_00436</strain>
    </source>
</reference>
<dbReference type="GO" id="GO:0030288">
    <property type="term" value="C:outer membrane-bounded periplasmic space"/>
    <property type="evidence" value="ECO:0007669"/>
    <property type="project" value="InterPro"/>
</dbReference>
<dbReference type="EMBL" id="CP102774">
    <property type="protein sequence ID" value="UZF86257.1"/>
    <property type="molecule type" value="Genomic_DNA"/>
</dbReference>
<dbReference type="GO" id="GO:0017004">
    <property type="term" value="P:cytochrome complex assembly"/>
    <property type="evidence" value="ECO:0007669"/>
    <property type="project" value="UniProtKB-KW"/>
</dbReference>
<dbReference type="PANTHER" id="PTHR42852:SF6">
    <property type="entry name" value="THIOL:DISULFIDE INTERCHANGE PROTEIN DSBE"/>
    <property type="match status" value="1"/>
</dbReference>
<dbReference type="InterPro" id="IPR017937">
    <property type="entry name" value="Thioredoxin_CS"/>
</dbReference>
<evidence type="ECO:0000256" key="3">
    <source>
        <dbReference type="ARBA" id="ARBA00022748"/>
    </source>
</evidence>
<dbReference type="CDD" id="cd03010">
    <property type="entry name" value="TlpA_like_DsbE"/>
    <property type="match status" value="1"/>
</dbReference>
<dbReference type="InterPro" id="IPR036249">
    <property type="entry name" value="Thioredoxin-like_sf"/>
</dbReference>
<proteinExistence type="inferred from homology"/>
<evidence type="ECO:0000313" key="7">
    <source>
        <dbReference type="EMBL" id="UZF86257.1"/>
    </source>
</evidence>
<sequence>MSQVKTAPRRRSPLLFLAPLIIFGALAIVFAVGLFSGDKSKVPSALIGRVAPAITLAPLDGLQRDGKPVPAFGNADLMTGKATLVNVWASWCAPCRVEHPVLMGLAETDAVKQGKVALVGMNYKDEAENARRFLGALGNPFSAVGADQAGRGAIEWGVYGVPETFVIAPDGHILDKHVGPLDQMAASQLLQRALKAR</sequence>
<dbReference type="SUPFAM" id="SSF52833">
    <property type="entry name" value="Thioredoxin-like"/>
    <property type="match status" value="1"/>
</dbReference>
<keyword evidence="5" id="KW-0676">Redox-active center</keyword>
<comment type="subcellular location">
    <subcellularLocation>
        <location evidence="1">Cell envelope</location>
    </subcellularLocation>
</comment>
<dbReference type="GO" id="GO:0015036">
    <property type="term" value="F:disulfide oxidoreductase activity"/>
    <property type="evidence" value="ECO:0007669"/>
    <property type="project" value="InterPro"/>
</dbReference>
<dbReference type="InterPro" id="IPR013766">
    <property type="entry name" value="Thioredoxin_domain"/>
</dbReference>
<keyword evidence="4" id="KW-1015">Disulfide bond</keyword>
<name>A0A9E7ZTV9_9HYPH</name>